<name>A0A510JC34_9FUSO</name>
<reference evidence="3 4" key="1">
    <citation type="submission" date="2019-07" db="EMBL/GenBank/DDBJ databases">
        <title>Complete Genome Sequence of Leptotrichia goodfellowii Strain JCM 16774.</title>
        <authorList>
            <person name="Watanabe S."/>
            <person name="Cui L."/>
        </authorList>
    </citation>
    <scope>NUCLEOTIDE SEQUENCE [LARGE SCALE GENOMIC DNA]</scope>
    <source>
        <strain evidence="3 4">JCM16774</strain>
    </source>
</reference>
<evidence type="ECO:0000256" key="1">
    <source>
        <dbReference type="ARBA" id="ARBA00022801"/>
    </source>
</evidence>
<dbReference type="Pfam" id="PF00144">
    <property type="entry name" value="Beta-lactamase"/>
    <property type="match status" value="1"/>
</dbReference>
<sequence>MRKILLIILFMLSFNVFSENIENLNKIDEVTKKYMENETIPGSVVLVSKNGKIVYLKAFGYAQLFDRDKKMEKPLLMNENTIFDLASLTKVMGTTQAIMKLCSEKKINVEDKVSKYVKGFEKNGKENIKIKDLLTHTSGLTPWQPIYYHSKNPKETLEYIKNMKLEYKTGTERKYSDFSFIILGFIVEKVTGQKLDDYLEKNIYLPLGMKNTKFNPKKKGITKNIAATSNGNPFEERMIKDDNFGYKVNERFEEFKNWRMYTLVGEVNDGNSFYANKGVAGHAGLFSNVKDLYILGEVLLNGGIYKGKRIYSKEVIDMFTSVQSSFGHGYGWEINRGGGESGYMGRFSDEYFVGHTGFTGTHIVYDMKNKMQIIILTNKQNYGVDKDTKYKSTWSYAREIMNIVGETFKEN</sequence>
<dbReference type="EMBL" id="AP019822">
    <property type="protein sequence ID" value="BBM36754.1"/>
    <property type="molecule type" value="Genomic_DNA"/>
</dbReference>
<evidence type="ECO:0000259" key="2">
    <source>
        <dbReference type="Pfam" id="PF00144"/>
    </source>
</evidence>
<dbReference type="PANTHER" id="PTHR43283">
    <property type="entry name" value="BETA-LACTAMASE-RELATED"/>
    <property type="match status" value="1"/>
</dbReference>
<dbReference type="InterPro" id="IPR012338">
    <property type="entry name" value="Beta-lactam/transpept-like"/>
</dbReference>
<dbReference type="Proteomes" id="UP000321606">
    <property type="component" value="Chromosome"/>
</dbReference>
<dbReference type="OrthoDB" id="9770183at2"/>
<feature type="domain" description="Beta-lactamase-related" evidence="2">
    <location>
        <begin position="28"/>
        <end position="390"/>
    </location>
</feature>
<proteinExistence type="predicted"/>
<organism evidence="3 4">
    <name type="scientific">Pseudoleptotrichia goodfellowii</name>
    <dbReference type="NCBI Taxonomy" id="157692"/>
    <lineage>
        <taxon>Bacteria</taxon>
        <taxon>Fusobacteriati</taxon>
        <taxon>Fusobacteriota</taxon>
        <taxon>Fusobacteriia</taxon>
        <taxon>Fusobacteriales</taxon>
        <taxon>Leptotrichiaceae</taxon>
        <taxon>Pseudoleptotrichia</taxon>
    </lineage>
</organism>
<evidence type="ECO:0000313" key="3">
    <source>
        <dbReference type="EMBL" id="BBM36754.1"/>
    </source>
</evidence>
<protein>
    <submittedName>
        <fullName evidence="3">Beta-lactamase</fullName>
    </submittedName>
</protein>
<accession>A0A510JC34</accession>
<dbReference type="RefSeq" id="WP_026737968.1">
    <property type="nucleotide sequence ID" value="NZ_AP019822.1"/>
</dbReference>
<evidence type="ECO:0000313" key="4">
    <source>
        <dbReference type="Proteomes" id="UP000321606"/>
    </source>
</evidence>
<dbReference type="SUPFAM" id="SSF56601">
    <property type="entry name" value="beta-lactamase/transpeptidase-like"/>
    <property type="match status" value="1"/>
</dbReference>
<dbReference type="Gene3D" id="3.40.710.10">
    <property type="entry name" value="DD-peptidase/beta-lactamase superfamily"/>
    <property type="match status" value="1"/>
</dbReference>
<dbReference type="STRING" id="714315.GCA_000516535_01706"/>
<keyword evidence="1" id="KW-0378">Hydrolase</keyword>
<dbReference type="InterPro" id="IPR050789">
    <property type="entry name" value="Diverse_Enzym_Activities"/>
</dbReference>
<dbReference type="AlphaFoldDB" id="A0A510JC34"/>
<dbReference type="GO" id="GO:0016787">
    <property type="term" value="F:hydrolase activity"/>
    <property type="evidence" value="ECO:0007669"/>
    <property type="project" value="UniProtKB-KW"/>
</dbReference>
<gene>
    <name evidence="3" type="ORF">JCM16774_1699</name>
</gene>
<dbReference type="KEGG" id="lgo:JCM16774_1699"/>
<dbReference type="PANTHER" id="PTHR43283:SF11">
    <property type="entry name" value="BETA-LACTAMASE-RELATED DOMAIN-CONTAINING PROTEIN"/>
    <property type="match status" value="1"/>
</dbReference>
<dbReference type="InterPro" id="IPR001466">
    <property type="entry name" value="Beta-lactam-related"/>
</dbReference>